<dbReference type="InterPro" id="IPR036322">
    <property type="entry name" value="WD40_repeat_dom_sf"/>
</dbReference>
<dbReference type="PANTHER" id="PTHR23287">
    <property type="entry name" value="RUBY-EYE2-LIKE PROTEIN"/>
    <property type="match status" value="1"/>
</dbReference>
<evidence type="ECO:0000313" key="2">
    <source>
        <dbReference type="EMBL" id="KAK8734074.1"/>
    </source>
</evidence>
<dbReference type="GO" id="GO:0032527">
    <property type="term" value="P:protein exit from endoplasmic reticulum"/>
    <property type="evidence" value="ECO:0007669"/>
    <property type="project" value="TreeGrafter"/>
</dbReference>
<dbReference type="Pfam" id="PF06462">
    <property type="entry name" value="Hyd_WA"/>
    <property type="match status" value="1"/>
</dbReference>
<feature type="compositionally biased region" description="Polar residues" evidence="1">
    <location>
        <begin position="566"/>
        <end position="587"/>
    </location>
</feature>
<accession>A0AAW0X368</accession>
<comment type="caution">
    <text evidence="2">The sequence shown here is derived from an EMBL/GenBank/DDBJ whole genome shotgun (WGS) entry which is preliminary data.</text>
</comment>
<feature type="compositionally biased region" description="Polar residues" evidence="1">
    <location>
        <begin position="462"/>
        <end position="479"/>
    </location>
</feature>
<dbReference type="EMBL" id="JARKIK010000051">
    <property type="protein sequence ID" value="KAK8734074.1"/>
    <property type="molecule type" value="Genomic_DNA"/>
</dbReference>
<dbReference type="InterPro" id="IPR015943">
    <property type="entry name" value="WD40/YVTN_repeat-like_dom_sf"/>
</dbReference>
<evidence type="ECO:0008006" key="4">
    <source>
        <dbReference type="Google" id="ProtNLM"/>
    </source>
</evidence>
<keyword evidence="3" id="KW-1185">Reference proteome</keyword>
<dbReference type="InterPro" id="IPR009091">
    <property type="entry name" value="RCC1/BLIP-II"/>
</dbReference>
<evidence type="ECO:0000313" key="3">
    <source>
        <dbReference type="Proteomes" id="UP001445076"/>
    </source>
</evidence>
<reference evidence="2 3" key="1">
    <citation type="journal article" date="2024" name="BMC Genomics">
        <title>Genome assembly of redclaw crayfish (Cherax quadricarinatus) provides insights into its immune adaptation and hypoxia tolerance.</title>
        <authorList>
            <person name="Liu Z."/>
            <person name="Zheng J."/>
            <person name="Li H."/>
            <person name="Fang K."/>
            <person name="Wang S."/>
            <person name="He J."/>
            <person name="Zhou D."/>
            <person name="Weng S."/>
            <person name="Chi M."/>
            <person name="Gu Z."/>
            <person name="He J."/>
            <person name="Li F."/>
            <person name="Wang M."/>
        </authorList>
    </citation>
    <scope>NUCLEOTIDE SEQUENCE [LARGE SCALE GENOMIC DNA]</scope>
    <source>
        <strain evidence="2">ZL_2023a</strain>
    </source>
</reference>
<dbReference type="SMART" id="SM00706">
    <property type="entry name" value="TECPR"/>
    <property type="match status" value="7"/>
</dbReference>
<protein>
    <recommendedName>
        <fullName evidence="4">Tectonin beta-propeller repeat-containing protein 2</fullName>
    </recommendedName>
</protein>
<evidence type="ECO:0000256" key="1">
    <source>
        <dbReference type="SAM" id="MobiDB-lite"/>
    </source>
</evidence>
<dbReference type="SUPFAM" id="SSF50978">
    <property type="entry name" value="WD40 repeat-like"/>
    <property type="match status" value="1"/>
</dbReference>
<sequence length="1433" mass="158047">MTSEENLLWTEWVPLNNLLDQLPQQFQRGLGAADLQLTCLATLPQHLVLGTNVGLVYLAHLPSANLMRLKCENPLSAISSVASVRTVDDMIASGAIDGTLTLFQLPRVANFQEANPSSSPDISAPKLKGIMPMQPVVKRFTVANVHSARITSLTWSRNGMLLFSGDANGVVSVVEINYQTSECTAKKLFLETSSITQLSYNSQHLAVSTLERALVYSFIHGRIQQIGQKPRKHFGLFGCVWFPSATSSDAVLYTSRPGLRLWSSTKEGEVLHTHIIKELPERGAARLLNPSFEKPREGERFSFGLLQILGTSYIVSHNSNWIFVIDVNSLKVLTFSGHFRHITGVAVSENEIFVLEGSRYVACLSIEPIKIGEKVTSSSTWLSSLPETQNLRDIGARLVSKGSGLFEQIARVSGSVAAKVSEHANSAGITDIKSNKQQQVGYLASSANTNVKREKQGHHRSSSSGTIKESEQFSCTSASPHPRMVQSASSFFPTLFSSPLLITALGKTPPLQDIHVTGELEVVGDLEEIVTSSQIVAAESADSEPLVLRDKPKKKKKKSDAVPSPDNLSVNSFRSTSDTSDTLSCETPSHLPVCPQDVSVSLSTKSSQNNQPQDKTCGMLANERNLENFEIVCENPAECHYERAGTEDTEESHSTAKLDLKCVDTRTYDDFKSDIQEKESLLADILDLNCLRLDHEMRKSKDNAVECTLNPEECSYLHREHSVESTDCSTPSTLKEASPALDNSDSIDFYAQFYAGNSTVSSFDGSIELHNQQSSKDCTDFSDPFLVRDRDEHIASNISEDRLSCLSYGPPSGSSILSLGNKPQAEGQDQLTAESRERFTVTDSSEVADISWSYSTSDVQECFEYEEEEMTGGWIRHKFPSSVISLTVSESNVSFIDDHNNLFFKDNILESKAWRKVKLPKKATHISSSPSGHIMWLQFVSNAYAICNPRLEMLPSSKMMPVAENVLQMCVDEDLTWYINKQNQMCVQPSLSDRSPQIVQCEEFKMARVICRSQVVWGLTDQGKLLFRIGVTSRSPLGHEWGVMETSAVPVMAMALGPGQKGWIVDGKGQVYFRLGVCAKYPQGRDSKWWQVVTSDYMMDSIGEYGSIMIDASSRGLWVAEHNSNWYSVHDPNCTGHVWSVFSEDVWSTVCAEGLYMDQGAICCLSPLGQLFVVNPNTACSVPFDLPKNECIVSVSQRPEAMWVLTAAGDIFIRLGLSAKSLHGSHWQQLDLNQIGDIHLCHISCGMDVVWGVDTRGGVYMRQGPLTPTSGSLPPAWIQVDPVTLKGNAVFTKVFVGMKLHMVWAVDSSRRVYVREAIFPELPIGLSWVPVAGLLALNLSISDNEVFALTPSGEVFKRIGVTNTNYIGDAWQKIPGNLAKISATVDNFLWGLDNDGHLCQHEKFQISEELPKSALTANLTLCEGSEPLDWEVL</sequence>
<dbReference type="Gene3D" id="2.130.10.10">
    <property type="entry name" value="YVTN repeat-like/Quinoprotein amine dehydrogenase"/>
    <property type="match status" value="1"/>
</dbReference>
<dbReference type="SUPFAM" id="SSF50985">
    <property type="entry name" value="RCC1/BLIP-II"/>
    <property type="match status" value="1"/>
</dbReference>
<gene>
    <name evidence="2" type="ORF">OTU49_006003</name>
</gene>
<dbReference type="SMART" id="SM00320">
    <property type="entry name" value="WD40"/>
    <property type="match status" value="2"/>
</dbReference>
<dbReference type="PANTHER" id="PTHR23287:SF16">
    <property type="entry name" value="TECTONIN BETA-PROPELLER REPEAT-CONTAINING PROTEIN 2"/>
    <property type="match status" value="1"/>
</dbReference>
<feature type="region of interest" description="Disordered" evidence="1">
    <location>
        <begin position="540"/>
        <end position="588"/>
    </location>
</feature>
<proteinExistence type="predicted"/>
<feature type="region of interest" description="Disordered" evidence="1">
    <location>
        <begin position="447"/>
        <end position="481"/>
    </location>
</feature>
<dbReference type="GO" id="GO:0005737">
    <property type="term" value="C:cytoplasm"/>
    <property type="evidence" value="ECO:0007669"/>
    <property type="project" value="GOC"/>
</dbReference>
<dbReference type="Pfam" id="PF19193">
    <property type="entry name" value="Tectonin"/>
    <property type="match status" value="1"/>
</dbReference>
<dbReference type="Proteomes" id="UP001445076">
    <property type="component" value="Unassembled WGS sequence"/>
</dbReference>
<organism evidence="2 3">
    <name type="scientific">Cherax quadricarinatus</name>
    <name type="common">Australian red claw crayfish</name>
    <dbReference type="NCBI Taxonomy" id="27406"/>
    <lineage>
        <taxon>Eukaryota</taxon>
        <taxon>Metazoa</taxon>
        <taxon>Ecdysozoa</taxon>
        <taxon>Arthropoda</taxon>
        <taxon>Crustacea</taxon>
        <taxon>Multicrustacea</taxon>
        <taxon>Malacostraca</taxon>
        <taxon>Eumalacostraca</taxon>
        <taxon>Eucarida</taxon>
        <taxon>Decapoda</taxon>
        <taxon>Pleocyemata</taxon>
        <taxon>Astacidea</taxon>
        <taxon>Parastacoidea</taxon>
        <taxon>Parastacidae</taxon>
        <taxon>Cherax</taxon>
    </lineage>
</organism>
<name>A0AAW0X368_CHEQU</name>
<dbReference type="InterPro" id="IPR001680">
    <property type="entry name" value="WD40_rpt"/>
</dbReference>
<dbReference type="InterPro" id="IPR006624">
    <property type="entry name" value="Beta-propeller_rpt_TECPR"/>
</dbReference>